<proteinExistence type="predicted"/>
<reference evidence="2" key="1">
    <citation type="journal article" date="2019" name="Int. J. Syst. Evol. Microbiol.">
        <title>The Global Catalogue of Microorganisms (GCM) 10K type strain sequencing project: providing services to taxonomists for standard genome sequencing and annotation.</title>
        <authorList>
            <consortium name="The Broad Institute Genomics Platform"/>
            <consortium name="The Broad Institute Genome Sequencing Center for Infectious Disease"/>
            <person name="Wu L."/>
            <person name="Ma J."/>
        </authorList>
    </citation>
    <scope>NUCLEOTIDE SEQUENCE [LARGE SCALE GENOMIC DNA]</scope>
    <source>
        <strain evidence="2">CGMCC 1.15342</strain>
    </source>
</reference>
<organism evidence="1 2">
    <name type="scientific">Parapedobacter defluvii</name>
    <dbReference type="NCBI Taxonomy" id="2045106"/>
    <lineage>
        <taxon>Bacteria</taxon>
        <taxon>Pseudomonadati</taxon>
        <taxon>Bacteroidota</taxon>
        <taxon>Sphingobacteriia</taxon>
        <taxon>Sphingobacteriales</taxon>
        <taxon>Sphingobacteriaceae</taxon>
        <taxon>Parapedobacter</taxon>
    </lineage>
</organism>
<keyword evidence="2" id="KW-1185">Reference proteome</keyword>
<accession>A0ABQ1MSQ7</accession>
<dbReference type="PROSITE" id="PS51257">
    <property type="entry name" value="PROKAR_LIPOPROTEIN"/>
    <property type="match status" value="1"/>
</dbReference>
<gene>
    <name evidence="1" type="ORF">GCM10011386_38040</name>
</gene>
<evidence type="ECO:0000313" key="2">
    <source>
        <dbReference type="Proteomes" id="UP000597338"/>
    </source>
</evidence>
<sequence length="231" mass="25292">MRRLLFNTVTCLLFFTACEKDEGSDQSMTLYSDFSDGKDGWQAGFSEYSGENAESYELAEGIAPLPPPLDETKMAYRISGMNRSDDLFMYLTKRVQGLEPNVTYKGKFTLQIASDAKSGGVGAGGAPGESVGLGIGLTVDQPLSAPDEDNFYRMNIDKIQQCCTDGTDMKVIGDVSNGTDDYVYTLIERTGEFSATTDHQGVLWIIIGTDSGYEGKTTLYYSDIEIILEKT</sequence>
<dbReference type="RefSeq" id="WP_188753056.1">
    <property type="nucleotide sequence ID" value="NZ_BMIK01000018.1"/>
</dbReference>
<dbReference type="Proteomes" id="UP000597338">
    <property type="component" value="Unassembled WGS sequence"/>
</dbReference>
<evidence type="ECO:0008006" key="3">
    <source>
        <dbReference type="Google" id="ProtNLM"/>
    </source>
</evidence>
<evidence type="ECO:0000313" key="1">
    <source>
        <dbReference type="EMBL" id="GGC42273.1"/>
    </source>
</evidence>
<dbReference type="EMBL" id="BMIK01000018">
    <property type="protein sequence ID" value="GGC42273.1"/>
    <property type="molecule type" value="Genomic_DNA"/>
</dbReference>
<name>A0ABQ1MSQ7_9SPHI</name>
<comment type="caution">
    <text evidence="1">The sequence shown here is derived from an EMBL/GenBank/DDBJ whole genome shotgun (WGS) entry which is preliminary data.</text>
</comment>
<protein>
    <recommendedName>
        <fullName evidence="3">Lipoprotein</fullName>
    </recommendedName>
</protein>